<protein>
    <submittedName>
        <fullName evidence="1">Uncharacterized protein</fullName>
    </submittedName>
</protein>
<dbReference type="AlphaFoldDB" id="A0A3D9EG07"/>
<proteinExistence type="predicted"/>
<dbReference type="EMBL" id="QRDL01000005">
    <property type="protein sequence ID" value="RED02069.1"/>
    <property type="molecule type" value="Genomic_DNA"/>
</dbReference>
<evidence type="ECO:0000313" key="1">
    <source>
        <dbReference type="EMBL" id="RED02069.1"/>
    </source>
</evidence>
<gene>
    <name evidence="1" type="ORF">DFO60_3694</name>
</gene>
<name>A0A3D9EG07_ECTOL</name>
<dbReference type="Proteomes" id="UP000256988">
    <property type="component" value="Unassembled WGS sequence"/>
</dbReference>
<reference evidence="1 2" key="1">
    <citation type="submission" date="2018-07" db="EMBL/GenBank/DDBJ databases">
        <title>Genome sequencing of rice bacterial endophytes.</title>
        <authorList>
            <person name="Venturi V."/>
        </authorList>
    </citation>
    <scope>NUCLEOTIDE SEQUENCE [LARGE SCALE GENOMIC DNA]</scope>
    <source>
        <strain evidence="1 2">AG1002</strain>
    </source>
</reference>
<sequence>MPYNVVISGCVEYAVVSLQAAGQALTFYRALGHKPRLFYSMSFDHLGDEIDDDGNPLRQHTSMTAADFAEYLKGFRQVRYTRDLDFDPPVLLAQLFKVFGAYKGQERLIAELHYQGGSEQPVEIRVCTHLLRVTQGLMALEDL</sequence>
<evidence type="ECO:0000313" key="2">
    <source>
        <dbReference type="Proteomes" id="UP000256988"/>
    </source>
</evidence>
<comment type="caution">
    <text evidence="1">The sequence shown here is derived from an EMBL/GenBank/DDBJ whole genome shotgun (WGS) entry which is preliminary data.</text>
</comment>
<accession>A0A3D9EG07</accession>
<dbReference type="RefSeq" id="WP_042133145.1">
    <property type="nucleotide sequence ID" value="NZ_QRDL01000005.1"/>
</dbReference>
<organism evidence="1 2">
    <name type="scientific">Ectopseudomonas oleovorans</name>
    <name type="common">Pseudomonas oleovorans</name>
    <dbReference type="NCBI Taxonomy" id="301"/>
    <lineage>
        <taxon>Bacteria</taxon>
        <taxon>Pseudomonadati</taxon>
        <taxon>Pseudomonadota</taxon>
        <taxon>Gammaproteobacteria</taxon>
        <taxon>Pseudomonadales</taxon>
        <taxon>Pseudomonadaceae</taxon>
        <taxon>Ectopseudomonas</taxon>
    </lineage>
</organism>